<name>A0AAW0XAS6_CHEQU</name>
<evidence type="ECO:0000256" key="5">
    <source>
        <dbReference type="SAM" id="Phobius"/>
    </source>
</evidence>
<dbReference type="SMART" id="SM00082">
    <property type="entry name" value="LRRCT"/>
    <property type="match status" value="1"/>
</dbReference>
<gene>
    <name evidence="7" type="ORF">OTU49_004675</name>
</gene>
<feature type="domain" description="Fibronectin type-III" evidence="6">
    <location>
        <begin position="68"/>
        <end position="165"/>
    </location>
</feature>
<dbReference type="Gene3D" id="2.60.40.10">
    <property type="entry name" value="Immunoglobulins"/>
    <property type="match status" value="1"/>
</dbReference>
<feature type="compositionally biased region" description="Polar residues" evidence="4">
    <location>
        <begin position="159"/>
        <end position="173"/>
    </location>
</feature>
<evidence type="ECO:0000313" key="7">
    <source>
        <dbReference type="EMBL" id="KAK8736846.1"/>
    </source>
</evidence>
<dbReference type="InterPro" id="IPR036116">
    <property type="entry name" value="FN3_sf"/>
</dbReference>
<evidence type="ECO:0000259" key="6">
    <source>
        <dbReference type="PROSITE" id="PS50853"/>
    </source>
</evidence>
<dbReference type="PROSITE" id="PS50853">
    <property type="entry name" value="FN3"/>
    <property type="match status" value="1"/>
</dbReference>
<evidence type="ECO:0000256" key="4">
    <source>
        <dbReference type="SAM" id="MobiDB-lite"/>
    </source>
</evidence>
<feature type="region of interest" description="Disordered" evidence="4">
    <location>
        <begin position="152"/>
        <end position="173"/>
    </location>
</feature>
<sequence length="270" mass="29399">MEPVERNLETLQLDGNPLICGCGVKELWMWLQDHLSYVPDPTALTCSLPKVLSGLSFLLLSSSAFCPQPLIVRLSVQDIQSHSLLVSWQATNTSTIYGFKVSFRETTSDGRVIGGLKTQSLPATPKTHLLKGLRPSTDYLVCVEGLAAAPAPATSSTTQGHTPPHQQGLHQNNGLYLNQPDMASKCLRVKTQEPPPPEIVLNNRLAIMIGASLGITIFLVAGAVICCCQMCKDKREAAKREAPPSQDYLSYRQFSVQGQEANAVEEHTEC</sequence>
<dbReference type="Proteomes" id="UP001445076">
    <property type="component" value="Unassembled WGS sequence"/>
</dbReference>
<protein>
    <recommendedName>
        <fullName evidence="6">Fibronectin type-III domain-containing protein</fullName>
    </recommendedName>
</protein>
<keyword evidence="5" id="KW-0812">Transmembrane</keyword>
<dbReference type="SUPFAM" id="SSF52058">
    <property type="entry name" value="L domain-like"/>
    <property type="match status" value="1"/>
</dbReference>
<comment type="caution">
    <text evidence="7">The sequence shown here is derived from an EMBL/GenBank/DDBJ whole genome shotgun (WGS) entry which is preliminary data.</text>
</comment>
<dbReference type="Gene3D" id="3.80.10.10">
    <property type="entry name" value="Ribonuclease Inhibitor"/>
    <property type="match status" value="1"/>
</dbReference>
<evidence type="ECO:0000256" key="3">
    <source>
        <dbReference type="ARBA" id="ARBA00022737"/>
    </source>
</evidence>
<keyword evidence="1" id="KW-0433">Leucine-rich repeat</keyword>
<keyword evidence="3" id="KW-0677">Repeat</keyword>
<evidence type="ECO:0000256" key="1">
    <source>
        <dbReference type="ARBA" id="ARBA00022614"/>
    </source>
</evidence>
<dbReference type="SUPFAM" id="SSF49265">
    <property type="entry name" value="Fibronectin type III"/>
    <property type="match status" value="1"/>
</dbReference>
<keyword evidence="5" id="KW-1133">Transmembrane helix</keyword>
<evidence type="ECO:0000256" key="2">
    <source>
        <dbReference type="ARBA" id="ARBA00022729"/>
    </source>
</evidence>
<dbReference type="EMBL" id="JARKIK010000043">
    <property type="protein sequence ID" value="KAK8736846.1"/>
    <property type="molecule type" value="Genomic_DNA"/>
</dbReference>
<dbReference type="InterPro" id="IPR013783">
    <property type="entry name" value="Ig-like_fold"/>
</dbReference>
<organism evidence="7 8">
    <name type="scientific">Cherax quadricarinatus</name>
    <name type="common">Australian red claw crayfish</name>
    <dbReference type="NCBI Taxonomy" id="27406"/>
    <lineage>
        <taxon>Eukaryota</taxon>
        <taxon>Metazoa</taxon>
        <taxon>Ecdysozoa</taxon>
        <taxon>Arthropoda</taxon>
        <taxon>Crustacea</taxon>
        <taxon>Multicrustacea</taxon>
        <taxon>Malacostraca</taxon>
        <taxon>Eumalacostraca</taxon>
        <taxon>Eucarida</taxon>
        <taxon>Decapoda</taxon>
        <taxon>Pleocyemata</taxon>
        <taxon>Astacidea</taxon>
        <taxon>Parastacoidea</taxon>
        <taxon>Parastacidae</taxon>
        <taxon>Cherax</taxon>
    </lineage>
</organism>
<keyword evidence="8" id="KW-1185">Reference proteome</keyword>
<keyword evidence="5" id="KW-0472">Membrane</keyword>
<proteinExistence type="predicted"/>
<dbReference type="InterPro" id="IPR003961">
    <property type="entry name" value="FN3_dom"/>
</dbReference>
<dbReference type="CDD" id="cd00063">
    <property type="entry name" value="FN3"/>
    <property type="match status" value="1"/>
</dbReference>
<reference evidence="7 8" key="1">
    <citation type="journal article" date="2024" name="BMC Genomics">
        <title>Genome assembly of redclaw crayfish (Cherax quadricarinatus) provides insights into its immune adaptation and hypoxia tolerance.</title>
        <authorList>
            <person name="Liu Z."/>
            <person name="Zheng J."/>
            <person name="Li H."/>
            <person name="Fang K."/>
            <person name="Wang S."/>
            <person name="He J."/>
            <person name="Zhou D."/>
            <person name="Weng S."/>
            <person name="Chi M."/>
            <person name="Gu Z."/>
            <person name="He J."/>
            <person name="Li F."/>
            <person name="Wang M."/>
        </authorList>
    </citation>
    <scope>NUCLEOTIDE SEQUENCE [LARGE SCALE GENOMIC DNA]</scope>
    <source>
        <strain evidence="7">ZL_2023a</strain>
    </source>
</reference>
<dbReference type="Pfam" id="PF00041">
    <property type="entry name" value="fn3"/>
    <property type="match status" value="1"/>
</dbReference>
<evidence type="ECO:0000313" key="8">
    <source>
        <dbReference type="Proteomes" id="UP001445076"/>
    </source>
</evidence>
<feature type="transmembrane region" description="Helical" evidence="5">
    <location>
        <begin position="205"/>
        <end position="231"/>
    </location>
</feature>
<accession>A0AAW0XAS6</accession>
<keyword evidence="2" id="KW-0732">Signal</keyword>
<dbReference type="InterPro" id="IPR032675">
    <property type="entry name" value="LRR_dom_sf"/>
</dbReference>
<dbReference type="InterPro" id="IPR000483">
    <property type="entry name" value="Cys-rich_flank_reg_C"/>
</dbReference>
<dbReference type="AlphaFoldDB" id="A0AAW0XAS6"/>